<dbReference type="SUPFAM" id="SSF46894">
    <property type="entry name" value="C-terminal effector domain of the bipartite response regulators"/>
    <property type="match status" value="1"/>
</dbReference>
<dbReference type="InterPro" id="IPR000792">
    <property type="entry name" value="Tscrpt_reg_LuxR_C"/>
</dbReference>
<organism evidence="5 6">
    <name type="scientific">Candidatus Viridilinea mediisalina</name>
    <dbReference type="NCBI Taxonomy" id="2024553"/>
    <lineage>
        <taxon>Bacteria</taxon>
        <taxon>Bacillati</taxon>
        <taxon>Chloroflexota</taxon>
        <taxon>Chloroflexia</taxon>
        <taxon>Chloroflexales</taxon>
        <taxon>Chloroflexineae</taxon>
        <taxon>Oscillochloridaceae</taxon>
        <taxon>Candidatus Viridilinea</taxon>
    </lineage>
</organism>
<name>A0A2A6RDZ2_9CHLR</name>
<dbReference type="PANTHER" id="PTHR44688:SF16">
    <property type="entry name" value="DNA-BINDING TRANSCRIPTIONAL ACTIVATOR DEVR_DOSR"/>
    <property type="match status" value="1"/>
</dbReference>
<keyword evidence="2" id="KW-0238">DNA-binding</keyword>
<dbReference type="GO" id="GO:0003677">
    <property type="term" value="F:DNA binding"/>
    <property type="evidence" value="ECO:0007669"/>
    <property type="project" value="UniProtKB-KW"/>
</dbReference>
<dbReference type="CDD" id="cd06170">
    <property type="entry name" value="LuxR_C_like"/>
    <property type="match status" value="1"/>
</dbReference>
<evidence type="ECO:0000313" key="6">
    <source>
        <dbReference type="Proteomes" id="UP000220527"/>
    </source>
</evidence>
<evidence type="ECO:0000256" key="1">
    <source>
        <dbReference type="ARBA" id="ARBA00023015"/>
    </source>
</evidence>
<keyword evidence="1" id="KW-0805">Transcription regulation</keyword>
<dbReference type="Proteomes" id="UP000220527">
    <property type="component" value="Unassembled WGS sequence"/>
</dbReference>
<dbReference type="InterPro" id="IPR016032">
    <property type="entry name" value="Sig_transdc_resp-reg_C-effctor"/>
</dbReference>
<accession>A0A2A6RDZ2</accession>
<evidence type="ECO:0000259" key="4">
    <source>
        <dbReference type="PROSITE" id="PS50043"/>
    </source>
</evidence>
<dbReference type="SMART" id="SM00421">
    <property type="entry name" value="HTH_LUXR"/>
    <property type="match status" value="1"/>
</dbReference>
<proteinExistence type="predicted"/>
<dbReference type="PROSITE" id="PS50043">
    <property type="entry name" value="HTH_LUXR_2"/>
    <property type="match status" value="1"/>
</dbReference>
<dbReference type="PROSITE" id="PS00622">
    <property type="entry name" value="HTH_LUXR_1"/>
    <property type="match status" value="1"/>
</dbReference>
<sequence>MFSTKTMNNLTPQEHRVIQLAAQGCTNDQIAQIMGLSASTVKHYLRSACQKLRVPNRTAAVARYYGGVRPSS</sequence>
<reference evidence="6" key="1">
    <citation type="submission" date="2017-08" db="EMBL/GenBank/DDBJ databases">
        <authorList>
            <person name="Grouzdev D.S."/>
            <person name="Gaisin V.A."/>
            <person name="Rysina M.S."/>
            <person name="Gorlenko V.M."/>
        </authorList>
    </citation>
    <scope>NUCLEOTIDE SEQUENCE [LARGE SCALE GENOMIC DNA]</scope>
    <source>
        <strain evidence="6">Kir15-3F</strain>
    </source>
</reference>
<feature type="domain" description="HTH luxR-type" evidence="4">
    <location>
        <begin position="3"/>
        <end position="68"/>
    </location>
</feature>
<dbReference type="InterPro" id="IPR036388">
    <property type="entry name" value="WH-like_DNA-bd_sf"/>
</dbReference>
<dbReference type="Pfam" id="PF00196">
    <property type="entry name" value="GerE"/>
    <property type="match status" value="1"/>
</dbReference>
<gene>
    <name evidence="5" type="ORF">CJ255_20970</name>
</gene>
<dbReference type="AlphaFoldDB" id="A0A2A6RDZ2"/>
<dbReference type="EMBL" id="NQWI01000194">
    <property type="protein sequence ID" value="PDW00192.1"/>
    <property type="molecule type" value="Genomic_DNA"/>
</dbReference>
<dbReference type="Gene3D" id="1.10.10.10">
    <property type="entry name" value="Winged helix-like DNA-binding domain superfamily/Winged helix DNA-binding domain"/>
    <property type="match status" value="1"/>
</dbReference>
<evidence type="ECO:0000313" key="5">
    <source>
        <dbReference type="EMBL" id="PDW00192.1"/>
    </source>
</evidence>
<dbReference type="GO" id="GO:0006355">
    <property type="term" value="P:regulation of DNA-templated transcription"/>
    <property type="evidence" value="ECO:0007669"/>
    <property type="project" value="InterPro"/>
</dbReference>
<dbReference type="PANTHER" id="PTHR44688">
    <property type="entry name" value="DNA-BINDING TRANSCRIPTIONAL ACTIVATOR DEVR_DOSR"/>
    <property type="match status" value="1"/>
</dbReference>
<keyword evidence="6" id="KW-1185">Reference proteome</keyword>
<dbReference type="PRINTS" id="PR00038">
    <property type="entry name" value="HTHLUXR"/>
</dbReference>
<comment type="caution">
    <text evidence="5">The sequence shown here is derived from an EMBL/GenBank/DDBJ whole genome shotgun (WGS) entry which is preliminary data.</text>
</comment>
<protein>
    <recommendedName>
        <fullName evidence="4">HTH luxR-type domain-containing protein</fullName>
    </recommendedName>
</protein>
<evidence type="ECO:0000256" key="2">
    <source>
        <dbReference type="ARBA" id="ARBA00023125"/>
    </source>
</evidence>
<evidence type="ECO:0000256" key="3">
    <source>
        <dbReference type="ARBA" id="ARBA00023163"/>
    </source>
</evidence>
<dbReference type="OrthoDB" id="164333at2"/>
<keyword evidence="3" id="KW-0804">Transcription</keyword>